<organism evidence="5 6">
    <name type="scientific">Desulfopila aestuarii DSM 18488</name>
    <dbReference type="NCBI Taxonomy" id="1121416"/>
    <lineage>
        <taxon>Bacteria</taxon>
        <taxon>Pseudomonadati</taxon>
        <taxon>Thermodesulfobacteriota</taxon>
        <taxon>Desulfobulbia</taxon>
        <taxon>Desulfobulbales</taxon>
        <taxon>Desulfocapsaceae</taxon>
        <taxon>Desulfopila</taxon>
    </lineage>
</organism>
<dbReference type="NCBIfam" id="NF037995">
    <property type="entry name" value="TRAP_S1"/>
    <property type="match status" value="1"/>
</dbReference>
<keyword evidence="2" id="KW-0813">Transport</keyword>
<dbReference type="GO" id="GO:0055085">
    <property type="term" value="P:transmembrane transport"/>
    <property type="evidence" value="ECO:0007669"/>
    <property type="project" value="InterPro"/>
</dbReference>
<evidence type="ECO:0000256" key="3">
    <source>
        <dbReference type="ARBA" id="ARBA00022729"/>
    </source>
</evidence>
<dbReference type="InterPro" id="IPR018389">
    <property type="entry name" value="DctP_fam"/>
</dbReference>
<dbReference type="EMBL" id="FRFE01000001">
    <property type="protein sequence ID" value="SHO43241.1"/>
    <property type="molecule type" value="Genomic_DNA"/>
</dbReference>
<dbReference type="Proteomes" id="UP000184603">
    <property type="component" value="Unassembled WGS sequence"/>
</dbReference>
<evidence type="ECO:0000313" key="5">
    <source>
        <dbReference type="EMBL" id="SHO43241.1"/>
    </source>
</evidence>
<dbReference type="AlphaFoldDB" id="A0A1M7XWU3"/>
<evidence type="ECO:0000256" key="2">
    <source>
        <dbReference type="ARBA" id="ARBA00022448"/>
    </source>
</evidence>
<name>A0A1M7XWU3_9BACT</name>
<accession>A0A1M7XWU3</accession>
<dbReference type="PANTHER" id="PTHR33376:SF7">
    <property type="entry name" value="C4-DICARBOXYLATE-BINDING PROTEIN DCTB"/>
    <property type="match status" value="1"/>
</dbReference>
<dbReference type="STRING" id="1121416.SAMN02745220_00349"/>
<feature type="chain" id="PRO_5012364904" evidence="4">
    <location>
        <begin position="25"/>
        <end position="341"/>
    </location>
</feature>
<keyword evidence="6" id="KW-1185">Reference proteome</keyword>
<evidence type="ECO:0000256" key="1">
    <source>
        <dbReference type="ARBA" id="ARBA00009023"/>
    </source>
</evidence>
<dbReference type="CDD" id="cd13670">
    <property type="entry name" value="PBP2_TRAP_Tp0957_like"/>
    <property type="match status" value="1"/>
</dbReference>
<gene>
    <name evidence="5" type="ORF">SAMN02745220_00349</name>
</gene>
<sequence>MRFIIVVLMTLLLNSSLGVNSAQAGPKHLFKIASLAPDGSVWVTQFEKFTKEVTEKTGGEVGFRVYAGGIMGDDQAMYRKMRVGQLHGGGFTMTGIASVVPDFRIMSIPFLFNNYQEVDAVSEGLMPLFQEQFSKQGLEFIARTEVGFIYTMSTKPVVSTEELKKSTIWIPAGDPLAATFIDQIGLSPVQLSIPDVLSSLQTGLIDTVFNSLYGSIVLQWFTKAKYVTDNPFGYAYGVFLLDKKKFDKLPPKYATIIRESAAKHFSVLIEETRKSNDESNLVLKKQGVTFVKANPDSLRELQTFRQKTIDKAMGSAFSEATYNKMMKILDTYRAAHKTSGH</sequence>
<comment type="similarity">
    <text evidence="1">Belongs to the bacterial solute-binding protein 7 family.</text>
</comment>
<dbReference type="RefSeq" id="WP_073611690.1">
    <property type="nucleotide sequence ID" value="NZ_FRFE01000001.1"/>
</dbReference>
<dbReference type="PANTHER" id="PTHR33376">
    <property type="match status" value="1"/>
</dbReference>
<proteinExistence type="inferred from homology"/>
<keyword evidence="3 4" id="KW-0732">Signal</keyword>
<evidence type="ECO:0000256" key="4">
    <source>
        <dbReference type="SAM" id="SignalP"/>
    </source>
</evidence>
<reference evidence="5 6" key="1">
    <citation type="submission" date="2016-12" db="EMBL/GenBank/DDBJ databases">
        <authorList>
            <person name="Song W.-J."/>
            <person name="Kurnit D.M."/>
        </authorList>
    </citation>
    <scope>NUCLEOTIDE SEQUENCE [LARGE SCALE GENOMIC DNA]</scope>
    <source>
        <strain evidence="5 6">DSM 18488</strain>
    </source>
</reference>
<dbReference type="InterPro" id="IPR038404">
    <property type="entry name" value="TRAP_DctP_sf"/>
</dbReference>
<feature type="signal peptide" evidence="4">
    <location>
        <begin position="1"/>
        <end position="24"/>
    </location>
</feature>
<dbReference type="Pfam" id="PF03480">
    <property type="entry name" value="DctP"/>
    <property type="match status" value="1"/>
</dbReference>
<evidence type="ECO:0000313" key="6">
    <source>
        <dbReference type="Proteomes" id="UP000184603"/>
    </source>
</evidence>
<dbReference type="Gene3D" id="3.40.190.170">
    <property type="entry name" value="Bacterial extracellular solute-binding protein, family 7"/>
    <property type="match status" value="1"/>
</dbReference>
<protein>
    <submittedName>
        <fullName evidence="5">TRAP-type C4-dicarboxylate transport system, substrate-binding protein</fullName>
    </submittedName>
</protein>
<dbReference type="OrthoDB" id="9794826at2"/>